<evidence type="ECO:0000256" key="1">
    <source>
        <dbReference type="SAM" id="MobiDB-lite"/>
    </source>
</evidence>
<accession>A0ABR4BK36</accession>
<proteinExistence type="predicted"/>
<feature type="compositionally biased region" description="Basic residues" evidence="1">
    <location>
        <begin position="18"/>
        <end position="30"/>
    </location>
</feature>
<gene>
    <name evidence="2" type="ORF">ABVK25_001795</name>
</gene>
<evidence type="ECO:0000313" key="3">
    <source>
        <dbReference type="Proteomes" id="UP001590951"/>
    </source>
</evidence>
<protein>
    <submittedName>
        <fullName evidence="2">Uncharacterized protein</fullName>
    </submittedName>
</protein>
<feature type="compositionally biased region" description="Polar residues" evidence="1">
    <location>
        <begin position="92"/>
        <end position="105"/>
    </location>
</feature>
<reference evidence="2 3" key="1">
    <citation type="submission" date="2024-09" db="EMBL/GenBank/DDBJ databases">
        <title>Rethinking Asexuality: The Enigmatic Case of Functional Sexual Genes in Lepraria (Stereocaulaceae).</title>
        <authorList>
            <person name="Doellman M."/>
            <person name="Sun Y."/>
            <person name="Barcenas-Pena A."/>
            <person name="Lumbsch H.T."/>
            <person name="Grewe F."/>
        </authorList>
    </citation>
    <scope>NUCLEOTIDE SEQUENCE [LARGE SCALE GENOMIC DNA]</scope>
    <source>
        <strain evidence="2 3">Grewe 0041</strain>
    </source>
</reference>
<sequence>MDTAIAPDQATPDSQPLFKKRGTKNIRKRPATPPPAASDSDESDYTSTEDEGRRTKRRRKTAIITASSKSVPKTTAEDLSASKFTADRTAQIAETNDATKTSNWFDENKPGAKSLLGTPRARPEKT</sequence>
<dbReference type="EMBL" id="JBHFEH010000003">
    <property type="protein sequence ID" value="KAL2058177.1"/>
    <property type="molecule type" value="Genomic_DNA"/>
</dbReference>
<organism evidence="2 3">
    <name type="scientific">Lepraria finkii</name>
    <dbReference type="NCBI Taxonomy" id="1340010"/>
    <lineage>
        <taxon>Eukaryota</taxon>
        <taxon>Fungi</taxon>
        <taxon>Dikarya</taxon>
        <taxon>Ascomycota</taxon>
        <taxon>Pezizomycotina</taxon>
        <taxon>Lecanoromycetes</taxon>
        <taxon>OSLEUM clade</taxon>
        <taxon>Lecanoromycetidae</taxon>
        <taxon>Lecanorales</taxon>
        <taxon>Lecanorineae</taxon>
        <taxon>Stereocaulaceae</taxon>
        <taxon>Lepraria</taxon>
    </lineage>
</organism>
<name>A0ABR4BK36_9LECA</name>
<evidence type="ECO:0000313" key="2">
    <source>
        <dbReference type="EMBL" id="KAL2058177.1"/>
    </source>
</evidence>
<dbReference type="Proteomes" id="UP001590951">
    <property type="component" value="Unassembled WGS sequence"/>
</dbReference>
<feature type="compositionally biased region" description="Acidic residues" evidence="1">
    <location>
        <begin position="39"/>
        <end position="49"/>
    </location>
</feature>
<feature type="region of interest" description="Disordered" evidence="1">
    <location>
        <begin position="1"/>
        <end position="126"/>
    </location>
</feature>
<comment type="caution">
    <text evidence="2">The sequence shown here is derived from an EMBL/GenBank/DDBJ whole genome shotgun (WGS) entry which is preliminary data.</text>
</comment>
<keyword evidence="3" id="KW-1185">Reference proteome</keyword>